<proteinExistence type="predicted"/>
<protein>
    <recommendedName>
        <fullName evidence="5">Ezrin/radixin/moesin family protein</fullName>
    </recommendedName>
</protein>
<evidence type="ECO:0008006" key="5">
    <source>
        <dbReference type="Google" id="ProtNLM"/>
    </source>
</evidence>
<evidence type="ECO:0000256" key="1">
    <source>
        <dbReference type="SAM" id="Coils"/>
    </source>
</evidence>
<evidence type="ECO:0000256" key="2">
    <source>
        <dbReference type="SAM" id="SignalP"/>
    </source>
</evidence>
<dbReference type="AlphaFoldDB" id="A0A098S8Q7"/>
<gene>
    <name evidence="3" type="ORF">IX84_07400</name>
</gene>
<reference evidence="3 4" key="1">
    <citation type="journal article" date="2014" name="Int. J. Syst. Evol. Microbiol.">
        <title>Phaeodactylibacter xiamenensis gen. nov., sp. nov., a member of the family Saprospiraceae isolated from the marine alga Phaeodactylum tricornutum.</title>
        <authorList>
            <person name="Chen Z.Jr."/>
            <person name="Lei X."/>
            <person name="Lai Q."/>
            <person name="Li Y."/>
            <person name="Zhang B."/>
            <person name="Zhang J."/>
            <person name="Zhang H."/>
            <person name="Yang L."/>
            <person name="Zheng W."/>
            <person name="Tian Y."/>
            <person name="Yu Z."/>
            <person name="Xu H.Jr."/>
            <person name="Zheng T."/>
        </authorList>
    </citation>
    <scope>NUCLEOTIDE SEQUENCE [LARGE SCALE GENOMIC DNA]</scope>
    <source>
        <strain evidence="3 4">KD52</strain>
    </source>
</reference>
<keyword evidence="1" id="KW-0175">Coiled coil</keyword>
<comment type="caution">
    <text evidence="3">The sequence shown here is derived from an EMBL/GenBank/DDBJ whole genome shotgun (WGS) entry which is preliminary data.</text>
</comment>
<feature type="signal peptide" evidence="2">
    <location>
        <begin position="1"/>
        <end position="20"/>
    </location>
</feature>
<dbReference type="EMBL" id="JPOS01000018">
    <property type="protein sequence ID" value="KGE88505.1"/>
    <property type="molecule type" value="Genomic_DNA"/>
</dbReference>
<feature type="chain" id="PRO_5001948008" description="Ezrin/radixin/moesin family protein" evidence="2">
    <location>
        <begin position="21"/>
        <end position="206"/>
    </location>
</feature>
<organism evidence="3 4">
    <name type="scientific">Phaeodactylibacter xiamenensis</name>
    <dbReference type="NCBI Taxonomy" id="1524460"/>
    <lineage>
        <taxon>Bacteria</taxon>
        <taxon>Pseudomonadati</taxon>
        <taxon>Bacteroidota</taxon>
        <taxon>Saprospiria</taxon>
        <taxon>Saprospirales</taxon>
        <taxon>Haliscomenobacteraceae</taxon>
        <taxon>Phaeodactylibacter</taxon>
    </lineage>
</organism>
<dbReference type="Proteomes" id="UP000029736">
    <property type="component" value="Unassembled WGS sequence"/>
</dbReference>
<feature type="coiled-coil region" evidence="1">
    <location>
        <begin position="21"/>
        <end position="107"/>
    </location>
</feature>
<keyword evidence="4" id="KW-1185">Reference proteome</keyword>
<keyword evidence="2" id="KW-0732">Signal</keyword>
<name>A0A098S8Q7_9BACT</name>
<accession>A0A098S8Q7</accession>
<sequence>MLFLTAVLLFAFGTSVTVQAQELSKEEKKEWKNKAKEYKRNPAALKSLSESVDRYKREANEYASQINEMEAEKANRRARIAQLERDNAQMQDKLAATLNELDQLRMSAPSSPPPMGNAMQGLVFRVQIGAFEKLNVPSTLDGEDDNMDLEMVDGLQKIIIGKYPDVESAEALRSYMQQLGISDAWVVAYQDGMRIPVESVVPGYGQ</sequence>
<evidence type="ECO:0000313" key="3">
    <source>
        <dbReference type="EMBL" id="KGE88505.1"/>
    </source>
</evidence>
<evidence type="ECO:0000313" key="4">
    <source>
        <dbReference type="Proteomes" id="UP000029736"/>
    </source>
</evidence>